<accession>A0A917MYH5</accession>
<sequence>MKLNNISVLSWLAGAMLLCLAACSKMDEYRNFAPDGEKAYAGKIDSLKIYSGRNRVLVKGLFIADPKIVACRIYWDSRKDSVTIAIKRTGGVDTLSRLIEGLDEGVHSFEVVTIDTFQNRSVVVNASGTAYGDRYQALLLNRPINNSELNNNAETKISWGGMDLTSGVFASELTFTDTFNVQRKIRVPIGITDTTLKPYKYGSSFQYRTLFLPDTLSIDTFYTGYQTANVLMNVTADYLKNTGGPFKASSWDSKRWGVLDVWSTSSSVKNAGGYGGYELRSNVGVLSFEAGWGLPNVSEGKISQTVTLPPGTYVFEAVVDACSTSGAMYVMAARGTALPNIATLSTNPALASVAFTSNGTKQVSFVLTEPETITLGMAATLTGTGSTGQYCKITAVRLKYLKP</sequence>
<evidence type="ECO:0000256" key="1">
    <source>
        <dbReference type="SAM" id="SignalP"/>
    </source>
</evidence>
<dbReference type="InterPro" id="IPR032181">
    <property type="entry name" value="DUF5013"/>
</dbReference>
<dbReference type="Proteomes" id="UP000627292">
    <property type="component" value="Unassembled WGS sequence"/>
</dbReference>
<reference evidence="3" key="2">
    <citation type="submission" date="2020-09" db="EMBL/GenBank/DDBJ databases">
        <authorList>
            <person name="Sun Q."/>
            <person name="Zhou Y."/>
        </authorList>
    </citation>
    <scope>NUCLEOTIDE SEQUENCE</scope>
    <source>
        <strain evidence="3">CGMCC 1.15290</strain>
    </source>
</reference>
<reference evidence="3" key="1">
    <citation type="journal article" date="2014" name="Int. J. Syst. Evol. Microbiol.">
        <title>Complete genome sequence of Corynebacterium casei LMG S-19264T (=DSM 44701T), isolated from a smear-ripened cheese.</title>
        <authorList>
            <consortium name="US DOE Joint Genome Institute (JGI-PGF)"/>
            <person name="Walter F."/>
            <person name="Albersmeier A."/>
            <person name="Kalinowski J."/>
            <person name="Ruckert C."/>
        </authorList>
    </citation>
    <scope>NUCLEOTIDE SEQUENCE</scope>
    <source>
        <strain evidence="3">CGMCC 1.15290</strain>
    </source>
</reference>
<dbReference type="EMBL" id="BMIB01000004">
    <property type="protein sequence ID" value="GGH78346.1"/>
    <property type="molecule type" value="Genomic_DNA"/>
</dbReference>
<evidence type="ECO:0000313" key="4">
    <source>
        <dbReference type="Proteomes" id="UP000627292"/>
    </source>
</evidence>
<proteinExistence type="predicted"/>
<feature type="chain" id="PRO_5038092565" description="DUF5013 domain-containing protein" evidence="1">
    <location>
        <begin position="22"/>
        <end position="403"/>
    </location>
</feature>
<protein>
    <recommendedName>
        <fullName evidence="2">DUF5013 domain-containing protein</fullName>
    </recommendedName>
</protein>
<keyword evidence="4" id="KW-1185">Reference proteome</keyword>
<gene>
    <name evidence="3" type="ORF">GCM10011379_46100</name>
</gene>
<dbReference type="Gene3D" id="2.60.120.260">
    <property type="entry name" value="Galactose-binding domain-like"/>
    <property type="match status" value="1"/>
</dbReference>
<organism evidence="3 4">
    <name type="scientific">Filimonas zeae</name>
    <dbReference type="NCBI Taxonomy" id="1737353"/>
    <lineage>
        <taxon>Bacteria</taxon>
        <taxon>Pseudomonadati</taxon>
        <taxon>Bacteroidota</taxon>
        <taxon>Chitinophagia</taxon>
        <taxon>Chitinophagales</taxon>
        <taxon>Chitinophagaceae</taxon>
        <taxon>Filimonas</taxon>
    </lineage>
</organism>
<feature type="domain" description="DUF5013" evidence="2">
    <location>
        <begin position="240"/>
        <end position="376"/>
    </location>
</feature>
<dbReference type="AlphaFoldDB" id="A0A917MYH5"/>
<name>A0A917MYH5_9BACT</name>
<comment type="caution">
    <text evidence="3">The sequence shown here is derived from an EMBL/GenBank/DDBJ whole genome shotgun (WGS) entry which is preliminary data.</text>
</comment>
<dbReference type="Pfam" id="PF16405">
    <property type="entry name" value="DUF5013"/>
    <property type="match status" value="1"/>
</dbReference>
<dbReference type="RefSeq" id="WP_188956808.1">
    <property type="nucleotide sequence ID" value="NZ_BMIB01000004.1"/>
</dbReference>
<evidence type="ECO:0000313" key="3">
    <source>
        <dbReference type="EMBL" id="GGH78346.1"/>
    </source>
</evidence>
<dbReference type="Pfam" id="PF16389">
    <property type="entry name" value="DUF4998"/>
    <property type="match status" value="1"/>
</dbReference>
<keyword evidence="1" id="KW-0732">Signal</keyword>
<evidence type="ECO:0000259" key="2">
    <source>
        <dbReference type="Pfam" id="PF16405"/>
    </source>
</evidence>
<feature type="signal peptide" evidence="1">
    <location>
        <begin position="1"/>
        <end position="21"/>
    </location>
</feature>